<name>A0A8J3PFQ9_9ACTN</name>
<evidence type="ECO:0000313" key="2">
    <source>
        <dbReference type="Proteomes" id="UP000660339"/>
    </source>
</evidence>
<reference evidence="1" key="1">
    <citation type="submission" date="2021-01" db="EMBL/GenBank/DDBJ databases">
        <title>Whole genome shotgun sequence of Catellatospora methionotrophica NBRC 14553.</title>
        <authorList>
            <person name="Komaki H."/>
            <person name="Tamura T."/>
        </authorList>
    </citation>
    <scope>NUCLEOTIDE SEQUENCE</scope>
    <source>
        <strain evidence="1">NBRC 14553</strain>
    </source>
</reference>
<proteinExistence type="predicted"/>
<organism evidence="1 2">
    <name type="scientific">Catellatospora methionotrophica</name>
    <dbReference type="NCBI Taxonomy" id="121620"/>
    <lineage>
        <taxon>Bacteria</taxon>
        <taxon>Bacillati</taxon>
        <taxon>Actinomycetota</taxon>
        <taxon>Actinomycetes</taxon>
        <taxon>Micromonosporales</taxon>
        <taxon>Micromonosporaceae</taxon>
        <taxon>Catellatospora</taxon>
    </lineage>
</organism>
<comment type="caution">
    <text evidence="1">The sequence shown here is derived from an EMBL/GenBank/DDBJ whole genome shotgun (WGS) entry which is preliminary data.</text>
</comment>
<protein>
    <submittedName>
        <fullName evidence="1">Uncharacterized protein</fullName>
    </submittedName>
</protein>
<dbReference type="Proteomes" id="UP000660339">
    <property type="component" value="Unassembled WGS sequence"/>
</dbReference>
<dbReference type="AlphaFoldDB" id="A0A8J3PFQ9"/>
<accession>A0A8J3PFQ9</accession>
<gene>
    <name evidence="1" type="ORF">Cme02nite_38140</name>
</gene>
<keyword evidence="2" id="KW-1185">Reference proteome</keyword>
<dbReference type="EMBL" id="BONJ01000020">
    <property type="protein sequence ID" value="GIG15482.1"/>
    <property type="molecule type" value="Genomic_DNA"/>
</dbReference>
<evidence type="ECO:0000313" key="1">
    <source>
        <dbReference type="EMBL" id="GIG15482.1"/>
    </source>
</evidence>
<sequence>MKESGLAWTAMSVDDATGTLRDIRNDITNFTFATPRGVQDVTGIDKSAIERLLLLADMSTNWNGVFNDGSNASHDVFKSVPSTSVAREFSLTVSGQTLGTTPQAMLILTDYALTRAQTGELTWTVPGALANGVVPTWTSA</sequence>
<dbReference type="RefSeq" id="WP_203671472.1">
    <property type="nucleotide sequence ID" value="NZ_BAAATT010000005.1"/>
</dbReference>